<name>A0A1H3LRL4_9MICO</name>
<dbReference type="STRING" id="381665.SAMN05216554_1099"/>
<dbReference type="InterPro" id="IPR013538">
    <property type="entry name" value="ASHA1/2-like_C"/>
</dbReference>
<dbReference type="OrthoDB" id="5185819at2"/>
<proteinExistence type="inferred from homology"/>
<accession>A0A1H3LRL4</accession>
<dbReference type="SUPFAM" id="SSF55961">
    <property type="entry name" value="Bet v1-like"/>
    <property type="match status" value="1"/>
</dbReference>
<gene>
    <name evidence="3" type="ORF">SAMN05216554_1099</name>
</gene>
<dbReference type="Gene3D" id="3.30.530.20">
    <property type="match status" value="1"/>
</dbReference>
<reference evidence="3 4" key="1">
    <citation type="submission" date="2016-10" db="EMBL/GenBank/DDBJ databases">
        <authorList>
            <person name="de Groot N.N."/>
        </authorList>
    </citation>
    <scope>NUCLEOTIDE SEQUENCE [LARGE SCALE GENOMIC DNA]</scope>
    <source>
        <strain evidence="3 4">CGMCC 4.3491</strain>
    </source>
</reference>
<dbReference type="InterPro" id="IPR023393">
    <property type="entry name" value="START-like_dom_sf"/>
</dbReference>
<evidence type="ECO:0000313" key="3">
    <source>
        <dbReference type="EMBL" id="SDY66966.1"/>
    </source>
</evidence>
<dbReference type="RefSeq" id="WP_092549848.1">
    <property type="nucleotide sequence ID" value="NZ_FNPZ01000001.1"/>
</dbReference>
<evidence type="ECO:0000313" key="4">
    <source>
        <dbReference type="Proteomes" id="UP000198891"/>
    </source>
</evidence>
<feature type="domain" description="Activator of Hsp90 ATPase homologue 1/2-like C-terminal" evidence="2">
    <location>
        <begin position="23"/>
        <end position="155"/>
    </location>
</feature>
<dbReference type="Pfam" id="PF08327">
    <property type="entry name" value="AHSA1"/>
    <property type="match status" value="1"/>
</dbReference>
<sequence>MTNPVTITAPTGVPFIEIVREFDAPVSAVYNAYSDPELVKQWLGPNGYEVRLEEYDVRDGGRYRYVHVDPEGNEYAFNGVFHRARPDELIIQTFEWEGMPDFVSLETARFDDLGGGRSRVTGWSTFPSVEARDGMIENGMEKGVVEGYERLDALLAA</sequence>
<dbReference type="EMBL" id="FNPZ01000001">
    <property type="protein sequence ID" value="SDY66966.1"/>
    <property type="molecule type" value="Genomic_DNA"/>
</dbReference>
<keyword evidence="4" id="KW-1185">Reference proteome</keyword>
<dbReference type="Proteomes" id="UP000198891">
    <property type="component" value="Unassembled WGS sequence"/>
</dbReference>
<evidence type="ECO:0000259" key="2">
    <source>
        <dbReference type="Pfam" id="PF08327"/>
    </source>
</evidence>
<protein>
    <submittedName>
        <fullName evidence="3">Uncharacterized conserved protein YndB, AHSA1/START domain</fullName>
    </submittedName>
</protein>
<organism evidence="3 4">
    <name type="scientific">Herbiconiux ginsengi</name>
    <dbReference type="NCBI Taxonomy" id="381665"/>
    <lineage>
        <taxon>Bacteria</taxon>
        <taxon>Bacillati</taxon>
        <taxon>Actinomycetota</taxon>
        <taxon>Actinomycetes</taxon>
        <taxon>Micrococcales</taxon>
        <taxon>Microbacteriaceae</taxon>
        <taxon>Herbiconiux</taxon>
    </lineage>
</organism>
<dbReference type="CDD" id="cd07826">
    <property type="entry name" value="SRPBCC_CalC_Aha1-like_9"/>
    <property type="match status" value="1"/>
</dbReference>
<comment type="similarity">
    <text evidence="1">Belongs to the AHA1 family.</text>
</comment>
<dbReference type="AlphaFoldDB" id="A0A1H3LRL4"/>
<evidence type="ECO:0000256" key="1">
    <source>
        <dbReference type="ARBA" id="ARBA00006817"/>
    </source>
</evidence>